<name>A0A6A4GQS3_9AGAR</name>
<dbReference type="GO" id="GO:0046872">
    <property type="term" value="F:metal ion binding"/>
    <property type="evidence" value="ECO:0007669"/>
    <property type="project" value="UniProtKB-KW"/>
</dbReference>
<evidence type="ECO:0000256" key="2">
    <source>
        <dbReference type="ARBA" id="ARBA00007018"/>
    </source>
</evidence>
<evidence type="ECO:0000256" key="6">
    <source>
        <dbReference type="PIRSR" id="PIRSR604254-1"/>
    </source>
</evidence>
<comment type="similarity">
    <text evidence="2">Belongs to the ADIPOR family.</text>
</comment>
<evidence type="ECO:0000256" key="3">
    <source>
        <dbReference type="ARBA" id="ARBA00022692"/>
    </source>
</evidence>
<reference evidence="8" key="1">
    <citation type="journal article" date="2019" name="Environ. Microbiol.">
        <title>Fungal ecological strategies reflected in gene transcription - a case study of two litter decomposers.</title>
        <authorList>
            <person name="Barbi F."/>
            <person name="Kohler A."/>
            <person name="Barry K."/>
            <person name="Baskaran P."/>
            <person name="Daum C."/>
            <person name="Fauchery L."/>
            <person name="Ihrmark K."/>
            <person name="Kuo A."/>
            <person name="LaButti K."/>
            <person name="Lipzen A."/>
            <person name="Morin E."/>
            <person name="Grigoriev I.V."/>
            <person name="Henrissat B."/>
            <person name="Lindahl B."/>
            <person name="Martin F."/>
        </authorList>
    </citation>
    <scope>NUCLEOTIDE SEQUENCE</scope>
    <source>
        <strain evidence="8">JB14</strain>
    </source>
</reference>
<evidence type="ECO:0000256" key="5">
    <source>
        <dbReference type="ARBA" id="ARBA00023136"/>
    </source>
</evidence>
<gene>
    <name evidence="8" type="ORF">BT96DRAFT_890966</name>
</gene>
<dbReference type="AlphaFoldDB" id="A0A6A4GQS3"/>
<comment type="subcellular location">
    <subcellularLocation>
        <location evidence="1">Membrane</location>
        <topology evidence="1">Multi-pass membrane protein</topology>
    </subcellularLocation>
</comment>
<keyword evidence="5 7" id="KW-0472">Membrane</keyword>
<feature type="transmembrane region" description="Helical" evidence="7">
    <location>
        <begin position="136"/>
        <end position="157"/>
    </location>
</feature>
<organism evidence="8 9">
    <name type="scientific">Gymnopus androsaceus JB14</name>
    <dbReference type="NCBI Taxonomy" id="1447944"/>
    <lineage>
        <taxon>Eukaryota</taxon>
        <taxon>Fungi</taxon>
        <taxon>Dikarya</taxon>
        <taxon>Basidiomycota</taxon>
        <taxon>Agaricomycotina</taxon>
        <taxon>Agaricomycetes</taxon>
        <taxon>Agaricomycetidae</taxon>
        <taxon>Agaricales</taxon>
        <taxon>Marasmiineae</taxon>
        <taxon>Omphalotaceae</taxon>
        <taxon>Gymnopus</taxon>
    </lineage>
</organism>
<dbReference type="OrthoDB" id="529367at2759"/>
<dbReference type="PANTHER" id="PTHR20855">
    <property type="entry name" value="ADIPOR/PROGESTIN RECEPTOR-RELATED"/>
    <property type="match status" value="1"/>
</dbReference>
<keyword evidence="6" id="KW-0479">Metal-binding</keyword>
<feature type="transmembrane region" description="Helical" evidence="7">
    <location>
        <begin position="268"/>
        <end position="284"/>
    </location>
</feature>
<feature type="binding site" evidence="6">
    <location>
        <position position="270"/>
    </location>
    <ligand>
        <name>Zn(2+)</name>
        <dbReference type="ChEBI" id="CHEBI:29105"/>
    </ligand>
</feature>
<proteinExistence type="inferred from homology"/>
<feature type="binding site" evidence="6">
    <location>
        <position position="266"/>
    </location>
    <ligand>
        <name>Zn(2+)</name>
        <dbReference type="ChEBI" id="CHEBI:29105"/>
    </ligand>
</feature>
<feature type="transmembrane region" description="Helical" evidence="7">
    <location>
        <begin position="228"/>
        <end position="247"/>
    </location>
</feature>
<evidence type="ECO:0000256" key="7">
    <source>
        <dbReference type="SAM" id="Phobius"/>
    </source>
</evidence>
<evidence type="ECO:0000313" key="9">
    <source>
        <dbReference type="Proteomes" id="UP000799118"/>
    </source>
</evidence>
<dbReference type="GO" id="GO:0006882">
    <property type="term" value="P:intracellular zinc ion homeostasis"/>
    <property type="evidence" value="ECO:0007669"/>
    <property type="project" value="TreeGrafter"/>
</dbReference>
<sequence>MATTGELLTYNQLSEWRKDNPCILAGYRQETHSWKGCLQGLCFWHNESANTWSHLLGAIISITLLVRGLSPNNLPVFERMDVIHAYKTSKTASDDGFDSLGMWLFLLGCFVCFTCSATFHGSLCHSHSVAAVMNRVDYLGILILGTLNYFSTFHYAFFCHPHIRNLYIFLMSLSGSIGIYLVCAPKYATPSYRRMRTYTFFALGFVVIFPFIHAMFKYGPAHVSQAIALEWLIVEATAYIFGALMYAERCPEFWFPGRFDFIGSSHQIFHICSMIATWAHYISLSKSYQFWWYGAGSGSCVMF</sequence>
<dbReference type="InterPro" id="IPR004254">
    <property type="entry name" value="AdipoR/HlyIII-related"/>
</dbReference>
<accession>A0A6A4GQS3</accession>
<feature type="transmembrane region" description="Helical" evidence="7">
    <location>
        <begin position="163"/>
        <end position="183"/>
    </location>
</feature>
<evidence type="ECO:0000313" key="8">
    <source>
        <dbReference type="EMBL" id="KAE9387723.1"/>
    </source>
</evidence>
<dbReference type="GO" id="GO:0016020">
    <property type="term" value="C:membrane"/>
    <property type="evidence" value="ECO:0007669"/>
    <property type="project" value="UniProtKB-SubCell"/>
</dbReference>
<keyword evidence="4 7" id="KW-1133">Transmembrane helix</keyword>
<feature type="binding site" evidence="6">
    <location>
        <position position="120"/>
    </location>
    <ligand>
        <name>Zn(2+)</name>
        <dbReference type="ChEBI" id="CHEBI:29105"/>
    </ligand>
</feature>
<dbReference type="GO" id="GO:0038023">
    <property type="term" value="F:signaling receptor activity"/>
    <property type="evidence" value="ECO:0007669"/>
    <property type="project" value="TreeGrafter"/>
</dbReference>
<dbReference type="PANTHER" id="PTHR20855:SF52">
    <property type="entry name" value="ADIPONECTIN RECEPTOR PROTEIN"/>
    <property type="match status" value="1"/>
</dbReference>
<feature type="transmembrane region" description="Helical" evidence="7">
    <location>
        <begin position="195"/>
        <end position="216"/>
    </location>
</feature>
<keyword evidence="3 7" id="KW-0812">Transmembrane</keyword>
<keyword evidence="9" id="KW-1185">Reference proteome</keyword>
<dbReference type="EMBL" id="ML769784">
    <property type="protein sequence ID" value="KAE9387723.1"/>
    <property type="molecule type" value="Genomic_DNA"/>
</dbReference>
<keyword evidence="6" id="KW-0862">Zinc</keyword>
<dbReference type="Pfam" id="PF03006">
    <property type="entry name" value="HlyIII"/>
    <property type="match status" value="1"/>
</dbReference>
<dbReference type="Proteomes" id="UP000799118">
    <property type="component" value="Unassembled WGS sequence"/>
</dbReference>
<evidence type="ECO:0000256" key="1">
    <source>
        <dbReference type="ARBA" id="ARBA00004141"/>
    </source>
</evidence>
<protein>
    <submittedName>
        <fullName evidence="8">HlyIII-domain-containing protein</fullName>
    </submittedName>
</protein>
<feature type="transmembrane region" description="Helical" evidence="7">
    <location>
        <begin position="100"/>
        <end position="124"/>
    </location>
</feature>
<evidence type="ECO:0000256" key="4">
    <source>
        <dbReference type="ARBA" id="ARBA00022989"/>
    </source>
</evidence>